<dbReference type="Pfam" id="PF17164">
    <property type="entry name" value="DUF5122"/>
    <property type="match status" value="2"/>
</dbReference>
<evidence type="ECO:0000313" key="3">
    <source>
        <dbReference type="EMBL" id="MCD2424662.1"/>
    </source>
</evidence>
<evidence type="ECO:0000256" key="1">
    <source>
        <dbReference type="SAM" id="SignalP"/>
    </source>
</evidence>
<organism evidence="3 4">
    <name type="scientific">Niabella pedocola</name>
    <dbReference type="NCBI Taxonomy" id="1752077"/>
    <lineage>
        <taxon>Bacteria</taxon>
        <taxon>Pseudomonadati</taxon>
        <taxon>Bacteroidota</taxon>
        <taxon>Chitinophagia</taxon>
        <taxon>Chitinophagales</taxon>
        <taxon>Chitinophagaceae</taxon>
        <taxon>Niabella</taxon>
    </lineage>
</organism>
<keyword evidence="1" id="KW-0732">Signal</keyword>
<dbReference type="Pfam" id="PF01833">
    <property type="entry name" value="TIG"/>
    <property type="match status" value="1"/>
</dbReference>
<evidence type="ECO:0000313" key="4">
    <source>
        <dbReference type="Proteomes" id="UP001199816"/>
    </source>
</evidence>
<dbReference type="InterPro" id="IPR013431">
    <property type="entry name" value="Delta_60_rpt"/>
</dbReference>
<dbReference type="Gene3D" id="2.80.10.50">
    <property type="match status" value="1"/>
</dbReference>
<dbReference type="InterPro" id="IPR014756">
    <property type="entry name" value="Ig_E-set"/>
</dbReference>
<dbReference type="RefSeq" id="WP_231006873.1">
    <property type="nucleotide sequence ID" value="NZ_JAJNEC010000005.1"/>
</dbReference>
<accession>A0ABS8PUB2</accession>
<protein>
    <submittedName>
        <fullName evidence="3">DUF5008 domain-containing protein</fullName>
    </submittedName>
</protein>
<dbReference type="PROSITE" id="PS51257">
    <property type="entry name" value="PROKAR_LIPOPROTEIN"/>
    <property type="match status" value="1"/>
</dbReference>
<keyword evidence="4" id="KW-1185">Reference proteome</keyword>
<feature type="signal peptide" evidence="1">
    <location>
        <begin position="1"/>
        <end position="25"/>
    </location>
</feature>
<dbReference type="SUPFAM" id="SSF81296">
    <property type="entry name" value="E set domains"/>
    <property type="match status" value="1"/>
</dbReference>
<name>A0ABS8PUB2_9BACT</name>
<feature type="chain" id="PRO_5046194911" evidence="1">
    <location>
        <begin position="26"/>
        <end position="544"/>
    </location>
</feature>
<sequence>MMKRFFLINCLAVACIGILAISCQKTNTAGGEGIYPPGPKAAVKFLDTKLSPATGTEGTVVTIPVSGLGGKKGQFKCFLGGTEVEVLDVTDQTVSVKIPSNASTANIYFLYNGETFFGPRFTVQGKLYIDPGFNTDASQSRGSINGITPYGDGNFILYGFFNFYNGSDLKGLATVDANGKLTSRQIYTGPANSLGLTPTAVGNLIRLNDGRFVMVGGFTEASNVVRNLSGIARIKTGSSADSIETQRYQVPNADAFNFPDRSWVTGSSINGGADKPIAKIFVTGDGQHYILVGNFEKYQSTYYPGSVWNNLQQDQIGIRQIMSIKPDGSFDSTFNYNYATKSGFAGGNAFLNDAIQGSDGNIVIVGNFTSFHNQQVSRIVKISATTGLVMPFNTGSGFDGVVTRIFYNATSQKYLVNGIFQHFNGTATNGLAMLNADGSLYNGFNVKNYDGTIGFAKQLSNGKVVIAGSFTTYDGVARPGFAVLNADGSLAAGYNNTGYFNGYIADILETTATGTGLPALFIVGNFSRFDALPVANIVKVIMAN</sequence>
<dbReference type="Proteomes" id="UP001199816">
    <property type="component" value="Unassembled WGS sequence"/>
</dbReference>
<comment type="caution">
    <text evidence="3">The sequence shown here is derived from an EMBL/GenBank/DDBJ whole genome shotgun (WGS) entry which is preliminary data.</text>
</comment>
<dbReference type="InterPro" id="IPR013783">
    <property type="entry name" value="Ig-like_fold"/>
</dbReference>
<dbReference type="EMBL" id="JAJNEC010000005">
    <property type="protein sequence ID" value="MCD2424662.1"/>
    <property type="molecule type" value="Genomic_DNA"/>
</dbReference>
<dbReference type="Gene3D" id="2.60.40.10">
    <property type="entry name" value="Immunoglobulins"/>
    <property type="match status" value="1"/>
</dbReference>
<evidence type="ECO:0000259" key="2">
    <source>
        <dbReference type="Pfam" id="PF01833"/>
    </source>
</evidence>
<reference evidence="3 4" key="1">
    <citation type="submission" date="2021-11" db="EMBL/GenBank/DDBJ databases">
        <title>Genomic of Niabella pedocola.</title>
        <authorList>
            <person name="Wu T."/>
        </authorList>
    </citation>
    <scope>NUCLEOTIDE SEQUENCE [LARGE SCALE GENOMIC DNA]</scope>
    <source>
        <strain evidence="3 4">JCM 31011</strain>
    </source>
</reference>
<dbReference type="InterPro" id="IPR002909">
    <property type="entry name" value="IPT_dom"/>
</dbReference>
<proteinExistence type="predicted"/>
<gene>
    <name evidence="3" type="ORF">LQ567_17910</name>
</gene>
<feature type="domain" description="IPT/TIG" evidence="2">
    <location>
        <begin position="48"/>
        <end position="113"/>
    </location>
</feature>